<evidence type="ECO:0000259" key="1">
    <source>
        <dbReference type="Pfam" id="PF00534"/>
    </source>
</evidence>
<evidence type="ECO:0000313" key="3">
    <source>
        <dbReference type="Proteomes" id="UP000239197"/>
    </source>
</evidence>
<dbReference type="SUPFAM" id="SSF53756">
    <property type="entry name" value="UDP-Glycosyltransferase/glycogen phosphorylase"/>
    <property type="match status" value="1"/>
</dbReference>
<keyword evidence="3" id="KW-1185">Reference proteome</keyword>
<dbReference type="AlphaFoldDB" id="A0A2L1UVP8"/>
<evidence type="ECO:0000313" key="2">
    <source>
        <dbReference type="EMBL" id="AVF37023.1"/>
    </source>
</evidence>
<accession>A0A2L1UVP8</accession>
<dbReference type="GO" id="GO:0016757">
    <property type="term" value="F:glycosyltransferase activity"/>
    <property type="evidence" value="ECO:0007669"/>
    <property type="project" value="InterPro"/>
</dbReference>
<dbReference type="InterPro" id="IPR001296">
    <property type="entry name" value="Glyco_trans_1"/>
</dbReference>
<dbReference type="KEGG" id="rox:BV494_19845"/>
<dbReference type="OrthoDB" id="9801609at2"/>
<dbReference type="Pfam" id="PF00534">
    <property type="entry name" value="Glycos_transf_1"/>
    <property type="match status" value="1"/>
</dbReference>
<name>A0A2L1UVP8_9GAMM</name>
<feature type="domain" description="Glycosyl transferase family 1" evidence="1">
    <location>
        <begin position="191"/>
        <end position="311"/>
    </location>
</feature>
<dbReference type="EMBL" id="CP019062">
    <property type="protein sequence ID" value="AVF37023.1"/>
    <property type="molecule type" value="Genomic_DNA"/>
</dbReference>
<organism evidence="2 3">
    <name type="scientific">Rahnella sikkimica</name>
    <dbReference type="NCBI Taxonomy" id="1805933"/>
    <lineage>
        <taxon>Bacteria</taxon>
        <taxon>Pseudomonadati</taxon>
        <taxon>Pseudomonadota</taxon>
        <taxon>Gammaproteobacteria</taxon>
        <taxon>Enterobacterales</taxon>
        <taxon>Yersiniaceae</taxon>
        <taxon>Rahnella</taxon>
    </lineage>
</organism>
<dbReference type="PANTHER" id="PTHR46401:SF9">
    <property type="entry name" value="MANNOSYLTRANSFERASE A"/>
    <property type="match status" value="1"/>
</dbReference>
<sequence>MKERDPRLYIDCTSTFRSGLNTGVQRVVRALIKEVKTFSEITQLDCIPICYQFNGFYTLEDAQNITLDTLADFKAVDFNFKDVYLCPDAFWSYGMTSWFDYFRDQGVRIATVVYDLIPIVNPEFCDAAAIKEFESALLVTVKKSDILFTISKSTRRDLIEYCSSIGEDLDKERCLVIPLAPALQADKENIDSKRLPDEPFFLMVGTVEPRRGYIEAISEYQAYLAAGGNSSLLIIGKEGGSSEEVIRSISQTSNKVKWLTNASDAELMSAYQKALAVICPSKSEGYGMSVSEGLAYNGLVLANRLPVFGEFAGSSPYYFDIGRKGDLARLLGESTDLTHDTQASDMGTWSNTAKTIASEIVKISPSHGRHKAIELRKNSEEAIRWAYWLLFDRQCSAEEVENWLKFEKVQDMYDALQYESRTLGSPLGKDSIRWLQLVINERDAVDNDEVEYWLSQYKSVEELRNTLMLEHYKLDAPVSKLFMRWALTAYFGETNPPPEEFAVGLEGEGTNRDFLTKIRIKASIN</sequence>
<dbReference type="RefSeq" id="WP_104924383.1">
    <property type="nucleotide sequence ID" value="NZ_CP019062.1"/>
</dbReference>
<dbReference type="Gene3D" id="3.40.50.2000">
    <property type="entry name" value="Glycogen Phosphorylase B"/>
    <property type="match status" value="1"/>
</dbReference>
<gene>
    <name evidence="2" type="ORF">BV494_19845</name>
</gene>
<dbReference type="CDD" id="cd03809">
    <property type="entry name" value="GT4_MtfB-like"/>
    <property type="match status" value="1"/>
</dbReference>
<dbReference type="Proteomes" id="UP000239197">
    <property type="component" value="Chromosome"/>
</dbReference>
<reference evidence="3" key="1">
    <citation type="submission" date="2017-01" db="EMBL/GenBank/DDBJ databases">
        <title>Genome sequence of Rouxiella sp. ERMR1:05.</title>
        <authorList>
            <person name="Kumar R."/>
            <person name="Singh D."/>
            <person name="Kumar S."/>
        </authorList>
    </citation>
    <scope>NUCLEOTIDE SEQUENCE [LARGE SCALE GENOMIC DNA]</scope>
    <source>
        <strain evidence="3">ERMR1:05</strain>
    </source>
</reference>
<dbReference type="PANTHER" id="PTHR46401">
    <property type="entry name" value="GLYCOSYLTRANSFERASE WBBK-RELATED"/>
    <property type="match status" value="1"/>
</dbReference>
<protein>
    <recommendedName>
        <fullName evidence="1">Glycosyl transferase family 1 domain-containing protein</fullName>
    </recommendedName>
</protein>
<proteinExistence type="predicted"/>